<dbReference type="SUPFAM" id="SSF57059">
    <property type="entry name" value="omega toxin-like"/>
    <property type="match status" value="1"/>
</dbReference>
<keyword evidence="3" id="KW-1015">Disulfide bond</keyword>
<name>A0A4Q8K4K8_9ARAC</name>
<dbReference type="AlphaFoldDB" id="A0A4Q8K4K8"/>
<evidence type="ECO:0000313" key="5">
    <source>
        <dbReference type="EMBL" id="SNX33596.1"/>
    </source>
</evidence>
<dbReference type="GO" id="GO:0005576">
    <property type="term" value="C:extracellular region"/>
    <property type="evidence" value="ECO:0007669"/>
    <property type="project" value="UniProtKB-SubCell"/>
</dbReference>
<keyword evidence="4" id="KW-0732">Signal</keyword>
<dbReference type="Pfam" id="PF02819">
    <property type="entry name" value="Toxin_9"/>
    <property type="match status" value="1"/>
</dbReference>
<dbReference type="InterPro" id="IPR004169">
    <property type="entry name" value="Spidertoxin"/>
</dbReference>
<keyword evidence="2" id="KW-0964">Secreted</keyword>
<evidence type="ECO:0000256" key="4">
    <source>
        <dbReference type="SAM" id="SignalP"/>
    </source>
</evidence>
<dbReference type="EMBL" id="HAHI01000095">
    <property type="protein sequence ID" value="SNX33596.1"/>
    <property type="molecule type" value="Transcribed_RNA"/>
</dbReference>
<reference evidence="5" key="1">
    <citation type="submission" date="2017-05" db="EMBL/GenBank/DDBJ databases">
        <authorList>
            <person name="QRISCLOUD D."/>
        </authorList>
    </citation>
    <scope>NUCLEOTIDE SEQUENCE</scope>
</reference>
<reference evidence="5" key="2">
    <citation type="submission" date="2019-05" db="EMBL/GenBank/DDBJ databases">
        <title>Unravelling the molecular evolution of spider venoms.</title>
        <authorList>
            <person name="Pineda S."/>
        </authorList>
    </citation>
    <scope>NUCLEOTIDE SEQUENCE</scope>
</reference>
<protein>
    <submittedName>
        <fullName evidence="5">U27-Sparatoxin-Hju1c_1</fullName>
    </submittedName>
</protein>
<organism evidence="5">
    <name type="scientific">Heteropoda jugulans</name>
    <dbReference type="NCBI Taxonomy" id="1358901"/>
    <lineage>
        <taxon>Eukaryota</taxon>
        <taxon>Metazoa</taxon>
        <taxon>Ecdysozoa</taxon>
        <taxon>Arthropoda</taxon>
        <taxon>Chelicerata</taxon>
        <taxon>Arachnida</taxon>
        <taxon>Araneae</taxon>
        <taxon>Araneomorphae</taxon>
        <taxon>Entelegynae</taxon>
        <taxon>Dionycha</taxon>
        <taxon>Sparassidae</taxon>
        <taxon>Heteropoda</taxon>
    </lineage>
</organism>
<dbReference type="EMBL" id="HAHI01000645">
    <property type="protein sequence ID" value="SNX37456.1"/>
    <property type="molecule type" value="Transcribed_RNA"/>
</dbReference>
<dbReference type="Gene3D" id="4.10.40.10">
    <property type="match status" value="1"/>
</dbReference>
<dbReference type="EMBL" id="HAHI01000848">
    <property type="protein sequence ID" value="SNX37923.1"/>
    <property type="molecule type" value="Transcribed_RNA"/>
</dbReference>
<dbReference type="EMBL" id="HAHI01000268">
    <property type="protein sequence ID" value="SNX35304.1"/>
    <property type="molecule type" value="Transcribed_RNA"/>
</dbReference>
<dbReference type="CDD" id="cd12960">
    <property type="entry name" value="Spider_toxin"/>
    <property type="match status" value="1"/>
</dbReference>
<proteinExistence type="predicted"/>
<comment type="subcellular location">
    <subcellularLocation>
        <location evidence="1">Secreted</location>
    </subcellularLocation>
</comment>
<accession>A0A4Q8K4K8</accession>
<dbReference type="GO" id="GO:0008200">
    <property type="term" value="F:ion channel inhibitor activity"/>
    <property type="evidence" value="ECO:0007669"/>
    <property type="project" value="InterPro"/>
</dbReference>
<evidence type="ECO:0000256" key="3">
    <source>
        <dbReference type="ARBA" id="ARBA00023157"/>
    </source>
</evidence>
<feature type="chain" id="PRO_5033444385" evidence="4">
    <location>
        <begin position="21"/>
        <end position="80"/>
    </location>
</feature>
<sequence length="80" mass="8921">MKFVLTVVFTAVILFVLVSADAIEVENHAVDVEGRARERCAEAYKSCDRLKCCKKRACQCNMLGYGCKCVKRLCEPLGLC</sequence>
<evidence type="ECO:0000256" key="2">
    <source>
        <dbReference type="ARBA" id="ARBA00022525"/>
    </source>
</evidence>
<evidence type="ECO:0000256" key="1">
    <source>
        <dbReference type="ARBA" id="ARBA00004613"/>
    </source>
</evidence>
<feature type="signal peptide" evidence="4">
    <location>
        <begin position="1"/>
        <end position="20"/>
    </location>
</feature>